<keyword evidence="2" id="KW-0472">Membrane</keyword>
<accession>A0A6N3F255</accession>
<dbReference type="EMBL" id="CACRUB010000043">
    <property type="protein sequence ID" value="VYU46052.1"/>
    <property type="molecule type" value="Genomic_DNA"/>
</dbReference>
<feature type="transmembrane region" description="Helical" evidence="2">
    <location>
        <begin position="67"/>
        <end position="83"/>
    </location>
</feature>
<dbReference type="RefSeq" id="WP_341484409.1">
    <property type="nucleotide sequence ID" value="NZ_CACRUB010000043.1"/>
</dbReference>
<dbReference type="Pfam" id="PF00892">
    <property type="entry name" value="EamA"/>
    <property type="match status" value="1"/>
</dbReference>
<keyword evidence="2" id="KW-0812">Transmembrane</keyword>
<dbReference type="InterPro" id="IPR000620">
    <property type="entry name" value="EamA_dom"/>
</dbReference>
<dbReference type="GO" id="GO:0016020">
    <property type="term" value="C:membrane"/>
    <property type="evidence" value="ECO:0007669"/>
    <property type="project" value="InterPro"/>
</dbReference>
<feature type="domain" description="EamA" evidence="3">
    <location>
        <begin position="7"/>
        <end position="102"/>
    </location>
</feature>
<gene>
    <name evidence="4" type="ORF">FPLFYP42_02397</name>
</gene>
<comment type="similarity">
    <text evidence="1">Belongs to the EamA transporter family.</text>
</comment>
<sequence length="105" mass="11446">MSRAGLTGHAAALLTIFLWGTTFISTKVLLTGLRPVEVLFLRFALGFVALCLLYPRRLRLAGRRQELWFAAAGLCGVTLYFLLENIALTCTLASNVGVLVSSVRC</sequence>
<protein>
    <submittedName>
        <fullName evidence="4">EamA-like transporter family protein</fullName>
    </submittedName>
</protein>
<keyword evidence="2" id="KW-1133">Transmembrane helix</keyword>
<feature type="transmembrane region" description="Helical" evidence="2">
    <location>
        <begin position="12"/>
        <end position="33"/>
    </location>
</feature>
<proteinExistence type="inferred from homology"/>
<dbReference type="AlphaFoldDB" id="A0A6N3F255"/>
<reference evidence="4" key="1">
    <citation type="submission" date="2019-11" db="EMBL/GenBank/DDBJ databases">
        <authorList>
            <person name="Feng L."/>
        </authorList>
    </citation>
    <scope>NUCLEOTIDE SEQUENCE</scope>
    <source>
        <strain evidence="4">FplautiiLFYP42</strain>
    </source>
</reference>
<evidence type="ECO:0000313" key="4">
    <source>
        <dbReference type="EMBL" id="VYU46052.1"/>
    </source>
</evidence>
<feature type="transmembrane region" description="Helical" evidence="2">
    <location>
        <begin position="39"/>
        <end position="55"/>
    </location>
</feature>
<name>A0A6N3F255_FLAPL</name>
<evidence type="ECO:0000256" key="1">
    <source>
        <dbReference type="ARBA" id="ARBA00007362"/>
    </source>
</evidence>
<evidence type="ECO:0000256" key="2">
    <source>
        <dbReference type="SAM" id="Phobius"/>
    </source>
</evidence>
<organism evidence="4">
    <name type="scientific">Flavonifractor plautii</name>
    <name type="common">Fusobacterium plautii</name>
    <dbReference type="NCBI Taxonomy" id="292800"/>
    <lineage>
        <taxon>Bacteria</taxon>
        <taxon>Bacillati</taxon>
        <taxon>Bacillota</taxon>
        <taxon>Clostridia</taxon>
        <taxon>Eubacteriales</taxon>
        <taxon>Oscillospiraceae</taxon>
        <taxon>Flavonifractor</taxon>
    </lineage>
</organism>
<evidence type="ECO:0000259" key="3">
    <source>
        <dbReference type="Pfam" id="PF00892"/>
    </source>
</evidence>